<feature type="region of interest" description="Disordered" evidence="1">
    <location>
        <begin position="34"/>
        <end position="85"/>
    </location>
</feature>
<proteinExistence type="predicted"/>
<keyword evidence="4" id="KW-1185">Reference proteome</keyword>
<feature type="chain" id="PRO_5002368925" evidence="2">
    <location>
        <begin position="32"/>
        <end position="85"/>
    </location>
</feature>
<organism evidence="3 4">
    <name type="scientific">Oryza rufipogon</name>
    <name type="common">Brownbeard rice</name>
    <name type="synonym">Asian wild rice</name>
    <dbReference type="NCBI Taxonomy" id="4529"/>
    <lineage>
        <taxon>Eukaryota</taxon>
        <taxon>Viridiplantae</taxon>
        <taxon>Streptophyta</taxon>
        <taxon>Embryophyta</taxon>
        <taxon>Tracheophyta</taxon>
        <taxon>Spermatophyta</taxon>
        <taxon>Magnoliopsida</taxon>
        <taxon>Liliopsida</taxon>
        <taxon>Poales</taxon>
        <taxon>Poaceae</taxon>
        <taxon>BOP clade</taxon>
        <taxon>Oryzoideae</taxon>
        <taxon>Oryzeae</taxon>
        <taxon>Oryzinae</taxon>
        <taxon>Oryza</taxon>
    </lineage>
</organism>
<evidence type="ECO:0000313" key="4">
    <source>
        <dbReference type="Proteomes" id="UP000008022"/>
    </source>
</evidence>
<reference evidence="4" key="1">
    <citation type="submission" date="2013-06" db="EMBL/GenBank/DDBJ databases">
        <authorList>
            <person name="Zhao Q."/>
        </authorList>
    </citation>
    <scope>NUCLEOTIDE SEQUENCE</scope>
    <source>
        <strain evidence="4">cv. W1943</strain>
    </source>
</reference>
<evidence type="ECO:0000256" key="2">
    <source>
        <dbReference type="SAM" id="SignalP"/>
    </source>
</evidence>
<dbReference type="HOGENOM" id="CLU_183318_0_0_1"/>
<evidence type="ECO:0000313" key="3">
    <source>
        <dbReference type="EnsemblPlants" id="ORUFI02G08400.1"/>
    </source>
</evidence>
<reference evidence="3" key="2">
    <citation type="submission" date="2015-06" db="UniProtKB">
        <authorList>
            <consortium name="EnsemblPlants"/>
        </authorList>
    </citation>
    <scope>IDENTIFICATION</scope>
</reference>
<dbReference type="AlphaFoldDB" id="A0A0E0NBJ9"/>
<dbReference type="Proteomes" id="UP000008022">
    <property type="component" value="Unassembled WGS sequence"/>
</dbReference>
<sequence length="85" mass="8813">MGGASRIRVELQAILVMFLLLPLPFLPRVFAAGSSGGNSGELVAGGRETRRKPPAIRSPRFLSGGVPANPGGGHDPPVSNGRRGR</sequence>
<dbReference type="Gramene" id="ORUFI02G08400.1">
    <property type="protein sequence ID" value="ORUFI02G08400.1"/>
    <property type="gene ID" value="ORUFI02G08400"/>
</dbReference>
<accession>A0A0E0NBJ9</accession>
<name>A0A0E0NBJ9_ORYRU</name>
<dbReference type="OMA" id="GNFYSGE"/>
<feature type="signal peptide" evidence="2">
    <location>
        <begin position="1"/>
        <end position="31"/>
    </location>
</feature>
<evidence type="ECO:0000256" key="1">
    <source>
        <dbReference type="SAM" id="MobiDB-lite"/>
    </source>
</evidence>
<protein>
    <submittedName>
        <fullName evidence="3">Uncharacterized protein</fullName>
    </submittedName>
</protein>
<dbReference type="EnsemblPlants" id="ORUFI02G08400.1">
    <property type="protein sequence ID" value="ORUFI02G08400.1"/>
    <property type="gene ID" value="ORUFI02G08400"/>
</dbReference>
<keyword evidence="2" id="KW-0732">Signal</keyword>